<evidence type="ECO:0008006" key="3">
    <source>
        <dbReference type="Google" id="ProtNLM"/>
    </source>
</evidence>
<evidence type="ECO:0000313" key="2">
    <source>
        <dbReference type="Proteomes" id="UP000799291"/>
    </source>
</evidence>
<proteinExistence type="predicted"/>
<reference evidence="1" key="1">
    <citation type="journal article" date="2020" name="Stud. Mycol.">
        <title>101 Dothideomycetes genomes: a test case for predicting lifestyles and emergence of pathogens.</title>
        <authorList>
            <person name="Haridas S."/>
            <person name="Albert R."/>
            <person name="Binder M."/>
            <person name="Bloem J."/>
            <person name="Labutti K."/>
            <person name="Salamov A."/>
            <person name="Andreopoulos B."/>
            <person name="Baker S."/>
            <person name="Barry K."/>
            <person name="Bills G."/>
            <person name="Bluhm B."/>
            <person name="Cannon C."/>
            <person name="Castanera R."/>
            <person name="Culley D."/>
            <person name="Daum C."/>
            <person name="Ezra D."/>
            <person name="Gonzalez J."/>
            <person name="Henrissat B."/>
            <person name="Kuo A."/>
            <person name="Liang C."/>
            <person name="Lipzen A."/>
            <person name="Lutzoni F."/>
            <person name="Magnuson J."/>
            <person name="Mondo S."/>
            <person name="Nolan M."/>
            <person name="Ohm R."/>
            <person name="Pangilinan J."/>
            <person name="Park H.-J."/>
            <person name="Ramirez L."/>
            <person name="Alfaro M."/>
            <person name="Sun H."/>
            <person name="Tritt A."/>
            <person name="Yoshinaga Y."/>
            <person name="Zwiers L.-H."/>
            <person name="Turgeon B."/>
            <person name="Goodwin S."/>
            <person name="Spatafora J."/>
            <person name="Crous P."/>
            <person name="Grigoriev I."/>
        </authorList>
    </citation>
    <scope>NUCLEOTIDE SEQUENCE</scope>
    <source>
        <strain evidence="1">CBS 122367</strain>
    </source>
</reference>
<dbReference type="AlphaFoldDB" id="A0A6G1JDU7"/>
<dbReference type="Proteomes" id="UP000799291">
    <property type="component" value="Unassembled WGS sequence"/>
</dbReference>
<organism evidence="1 2">
    <name type="scientific">Lentithecium fluviatile CBS 122367</name>
    <dbReference type="NCBI Taxonomy" id="1168545"/>
    <lineage>
        <taxon>Eukaryota</taxon>
        <taxon>Fungi</taxon>
        <taxon>Dikarya</taxon>
        <taxon>Ascomycota</taxon>
        <taxon>Pezizomycotina</taxon>
        <taxon>Dothideomycetes</taxon>
        <taxon>Pleosporomycetidae</taxon>
        <taxon>Pleosporales</taxon>
        <taxon>Massarineae</taxon>
        <taxon>Lentitheciaceae</taxon>
        <taxon>Lentithecium</taxon>
    </lineage>
</organism>
<evidence type="ECO:0000313" key="1">
    <source>
        <dbReference type="EMBL" id="KAF2688656.1"/>
    </source>
</evidence>
<gene>
    <name evidence="1" type="ORF">K458DRAFT_384837</name>
</gene>
<name>A0A6G1JDU7_9PLEO</name>
<dbReference type="OrthoDB" id="3720847at2759"/>
<accession>A0A6G1JDU7</accession>
<protein>
    <recommendedName>
        <fullName evidence="3">F-box domain-containing protein</fullName>
    </recommendedName>
</protein>
<sequence length="514" mass="58791">MARFSDLPLDDLLPLILNHLNRGDYNALVQVSRPLNKETIPYQYRDIKFVATKSRGCARNLALLLRTLLERPQLASHVRSFKLRGPLPYWTKYNPWPEDGTKRTSAVNLWGLEGCTTLSKAQIIFASNQFYRLVDASMHKSQEQFRGRNKDALATLVLTRFTELRTLDLGDGFLMYSLFLPQIMKRADQLFPKLDHVVLGDKRLDPENSVSYMDLDLIRPIFYSDTVSTFEYTMSQPWKLNWNRPQPPRSDSLTMLHLFRTNINRGTLDQLLSSTPNLKRFHYEQEILFNSNTPGAPPLSPYLNLDGLNIALANLKNTLEDCKLCLSMAPGSLSPAEILDQGFQFPAIQGTLTILKEMKSLTKVEVPMVMFLGWAPDFAAELKEVVPRQIRIITLRDDFVPYCPWAVGFTCNKKINRIGEYLELRAGCAPNLQTFQMRIKHSARESTWLMDAARELGERIDGESVGYAVDREKRADMHCWGFGAGRKKVKERASRNDSLMRNESVVIRGMFPST</sequence>
<keyword evidence="2" id="KW-1185">Reference proteome</keyword>
<dbReference type="EMBL" id="MU005573">
    <property type="protein sequence ID" value="KAF2688656.1"/>
    <property type="molecule type" value="Genomic_DNA"/>
</dbReference>